<dbReference type="GO" id="GO:0016491">
    <property type="term" value="F:oxidoreductase activity"/>
    <property type="evidence" value="ECO:0007669"/>
    <property type="project" value="UniProtKB-KW"/>
</dbReference>
<dbReference type="PANTHER" id="PTHR45024">
    <property type="entry name" value="DEHYDROGENASES, SHORT CHAIN"/>
    <property type="match status" value="1"/>
</dbReference>
<accession>A0A7D6IJ42</accession>
<dbReference type="PANTHER" id="PTHR45024:SF2">
    <property type="entry name" value="SCP2 DOMAIN-CONTAINING PROTEIN"/>
    <property type="match status" value="1"/>
</dbReference>
<evidence type="ECO:0000256" key="3">
    <source>
        <dbReference type="RuleBase" id="RU000363"/>
    </source>
</evidence>
<dbReference type="KEGG" id="mgor:H0P51_25415"/>
<name>A0A7D6IJ42_9MYCO</name>
<dbReference type="Gene3D" id="3.40.50.720">
    <property type="entry name" value="NAD(P)-binding Rossmann-like Domain"/>
    <property type="match status" value="1"/>
</dbReference>
<reference evidence="5 6" key="2">
    <citation type="submission" date="2020-07" db="EMBL/GenBank/DDBJ databases">
        <authorList>
            <person name="Yu X."/>
        </authorList>
    </citation>
    <scope>NUCLEOTIDE SEQUENCE [LARGE SCALE GENOMIC DNA]</scope>
    <source>
        <strain evidence="6">24</strain>
    </source>
</reference>
<protein>
    <submittedName>
        <fullName evidence="5">3-oxoacyl-ACP reductase</fullName>
    </submittedName>
</protein>
<keyword evidence="6" id="KW-1185">Reference proteome</keyword>
<evidence type="ECO:0000259" key="4">
    <source>
        <dbReference type="SMART" id="SM00822"/>
    </source>
</evidence>
<evidence type="ECO:0000256" key="1">
    <source>
        <dbReference type="ARBA" id="ARBA00006484"/>
    </source>
</evidence>
<dbReference type="Proteomes" id="UP000510682">
    <property type="component" value="Chromosome"/>
</dbReference>
<dbReference type="SMART" id="SM00822">
    <property type="entry name" value="PKS_KR"/>
    <property type="match status" value="1"/>
</dbReference>
<evidence type="ECO:0000256" key="2">
    <source>
        <dbReference type="ARBA" id="ARBA00023002"/>
    </source>
</evidence>
<dbReference type="InterPro" id="IPR051687">
    <property type="entry name" value="Peroxisomal_Beta-Oxidation"/>
</dbReference>
<reference evidence="6" key="1">
    <citation type="submission" date="2020-07" db="EMBL/GenBank/DDBJ databases">
        <title>Description of Mycobacterium gordonae subsp. intergordonae subsp.nov. and Mycobacterium gordonae subsp. gordonae subsp. nov.</title>
        <authorList>
            <person name="Yu X."/>
        </authorList>
    </citation>
    <scope>NUCLEOTIDE SEQUENCE [LARGE SCALE GENOMIC DNA]</scope>
    <source>
        <strain evidence="6">24</strain>
    </source>
</reference>
<reference evidence="6" key="3">
    <citation type="submission" date="2023-07" db="EMBL/GenBank/DDBJ databases">
        <title>Description of Mycobacterium gordonae subsp. intergordonae subsp.nov. and Mycobacterium gordonae subsp. gordonae subsp. nov.</title>
        <authorList>
            <person name="Huang H."/>
        </authorList>
    </citation>
    <scope>NUCLEOTIDE SEQUENCE [LARGE SCALE GENOMIC DNA]</scope>
    <source>
        <strain evidence="6">24</strain>
    </source>
</reference>
<proteinExistence type="inferred from homology"/>
<gene>
    <name evidence="5" type="ORF">H0P51_25415</name>
</gene>
<dbReference type="AlphaFoldDB" id="A0A7D6IJ42"/>
<dbReference type="NCBIfam" id="NF005862">
    <property type="entry name" value="PRK07792.1"/>
    <property type="match status" value="1"/>
</dbReference>
<evidence type="ECO:0000313" key="6">
    <source>
        <dbReference type="Proteomes" id="UP000510682"/>
    </source>
</evidence>
<dbReference type="InterPro" id="IPR036291">
    <property type="entry name" value="NAD(P)-bd_dom_sf"/>
</dbReference>
<dbReference type="PRINTS" id="PR00081">
    <property type="entry name" value="GDHRDH"/>
</dbReference>
<dbReference type="SUPFAM" id="SSF51735">
    <property type="entry name" value="NAD(P)-binding Rossmann-fold domains"/>
    <property type="match status" value="1"/>
</dbReference>
<dbReference type="InterPro" id="IPR002347">
    <property type="entry name" value="SDR_fam"/>
</dbReference>
<dbReference type="InterPro" id="IPR020904">
    <property type="entry name" value="Sc_DH/Rdtase_CS"/>
</dbReference>
<evidence type="ECO:0000313" key="5">
    <source>
        <dbReference type="EMBL" id="QLL05040.1"/>
    </source>
</evidence>
<dbReference type="Pfam" id="PF00106">
    <property type="entry name" value="adh_short"/>
    <property type="match status" value="1"/>
</dbReference>
<comment type="similarity">
    <text evidence="1 3">Belongs to the short-chain dehydrogenases/reductases (SDR) family.</text>
</comment>
<keyword evidence="2" id="KW-0560">Oxidoreductase</keyword>
<dbReference type="PROSITE" id="PS00061">
    <property type="entry name" value="ADH_SHORT"/>
    <property type="match status" value="1"/>
</dbReference>
<dbReference type="RefSeq" id="WP_180919288.1">
    <property type="nucleotide sequence ID" value="NZ_CP059165.1"/>
</dbReference>
<dbReference type="PRINTS" id="PR00080">
    <property type="entry name" value="SDRFAMILY"/>
</dbReference>
<organism evidence="5 6">
    <name type="scientific">Mycobacterium vicinigordonae</name>
    <dbReference type="NCBI Taxonomy" id="1719132"/>
    <lineage>
        <taxon>Bacteria</taxon>
        <taxon>Bacillati</taxon>
        <taxon>Actinomycetota</taxon>
        <taxon>Actinomycetes</taxon>
        <taxon>Mycobacteriales</taxon>
        <taxon>Mycobacteriaceae</taxon>
        <taxon>Mycobacterium</taxon>
    </lineage>
</organism>
<feature type="domain" description="Ketoreductase" evidence="4">
    <location>
        <begin position="13"/>
        <end position="226"/>
    </location>
</feature>
<dbReference type="InterPro" id="IPR057326">
    <property type="entry name" value="KR_dom"/>
</dbReference>
<dbReference type="EMBL" id="CP059165">
    <property type="protein sequence ID" value="QLL05040.1"/>
    <property type="molecule type" value="Genomic_DNA"/>
</dbReference>
<sequence length="301" mass="30766">MSSNTNATDLSGKVAVVTGAAAGLGRAEAIGLARLGATVVVNDIASALESSDVLDEIRAAGSKGVAVVGDISARSTADDLITAADGLGGLGIVVNNAGITRDRMLFNMSDEDWDQVIAVHLRGHFLLTRNAATYWRNKAKEAGGSVYGRIINTSSEAGLVGPVGQANYGAAKAGIISLTLTAARGLGRYGVCANAIAPRARTAMTADVFGAAPEGGEVDPLSPEHVVTLVGFLASPAAAEVNGQVFIVYGPRVTLVAAPTVEQQFDAGAAAWEPAQLSTTLQGYFADRNPELTFAATHLMD</sequence>